<protein>
    <submittedName>
        <fullName evidence="2">Uncharacterized protein</fullName>
    </submittedName>
</protein>
<dbReference type="AlphaFoldDB" id="A0A8H5G9C6"/>
<feature type="region of interest" description="Disordered" evidence="1">
    <location>
        <begin position="165"/>
        <end position="213"/>
    </location>
</feature>
<dbReference type="EMBL" id="JAACJO010000003">
    <property type="protein sequence ID" value="KAF5360595.1"/>
    <property type="molecule type" value="Genomic_DNA"/>
</dbReference>
<evidence type="ECO:0000313" key="2">
    <source>
        <dbReference type="EMBL" id="KAF5360595.1"/>
    </source>
</evidence>
<dbReference type="Proteomes" id="UP000559027">
    <property type="component" value="Unassembled WGS sequence"/>
</dbReference>
<organism evidence="2 3">
    <name type="scientific">Leucocoprinus leucothites</name>
    <dbReference type="NCBI Taxonomy" id="201217"/>
    <lineage>
        <taxon>Eukaryota</taxon>
        <taxon>Fungi</taxon>
        <taxon>Dikarya</taxon>
        <taxon>Basidiomycota</taxon>
        <taxon>Agaricomycotina</taxon>
        <taxon>Agaricomycetes</taxon>
        <taxon>Agaricomycetidae</taxon>
        <taxon>Agaricales</taxon>
        <taxon>Agaricineae</taxon>
        <taxon>Agaricaceae</taxon>
        <taxon>Leucocoprinus</taxon>
    </lineage>
</organism>
<dbReference type="OrthoDB" id="3227715at2759"/>
<proteinExistence type="predicted"/>
<feature type="region of interest" description="Disordered" evidence="1">
    <location>
        <begin position="1"/>
        <end position="48"/>
    </location>
</feature>
<comment type="caution">
    <text evidence="2">The sequence shown here is derived from an EMBL/GenBank/DDBJ whole genome shotgun (WGS) entry which is preliminary data.</text>
</comment>
<evidence type="ECO:0000313" key="3">
    <source>
        <dbReference type="Proteomes" id="UP000559027"/>
    </source>
</evidence>
<feature type="compositionally biased region" description="Polar residues" evidence="1">
    <location>
        <begin position="25"/>
        <end position="48"/>
    </location>
</feature>
<feature type="compositionally biased region" description="Basic residues" evidence="1">
    <location>
        <begin position="202"/>
        <end position="213"/>
    </location>
</feature>
<feature type="region of interest" description="Disordered" evidence="1">
    <location>
        <begin position="63"/>
        <end position="88"/>
    </location>
</feature>
<gene>
    <name evidence="2" type="ORF">D9756_005041</name>
</gene>
<sequence>MSSHHFPHPYQNPEYAPPVLRAPSPASSVGTTYGPDQTSFSDSEQQLSQPAFEKKWLAKLELDKPRKEEEEANESPLIPRAESKEEEHAMVERIIKNLRVKIRQLEEDELFEQTLLRGSQVGLEARPTTNDIDSLMKSMMGTGMSLAEGPSGKIFGRAADETLTNGPWNSDRNRSPMAYEGNSGVGMESILSGMTTSSTFGKRSRSGKSRRVK</sequence>
<reference evidence="2 3" key="1">
    <citation type="journal article" date="2020" name="ISME J.">
        <title>Uncovering the hidden diversity of litter-decomposition mechanisms in mushroom-forming fungi.</title>
        <authorList>
            <person name="Floudas D."/>
            <person name="Bentzer J."/>
            <person name="Ahren D."/>
            <person name="Johansson T."/>
            <person name="Persson P."/>
            <person name="Tunlid A."/>
        </authorList>
    </citation>
    <scope>NUCLEOTIDE SEQUENCE [LARGE SCALE GENOMIC DNA]</scope>
    <source>
        <strain evidence="2 3">CBS 146.42</strain>
    </source>
</reference>
<accession>A0A8H5G9C6</accession>
<name>A0A8H5G9C6_9AGAR</name>
<evidence type="ECO:0000256" key="1">
    <source>
        <dbReference type="SAM" id="MobiDB-lite"/>
    </source>
</evidence>
<keyword evidence="3" id="KW-1185">Reference proteome</keyword>